<evidence type="ECO:0000313" key="2">
    <source>
        <dbReference type="Proteomes" id="UP000219688"/>
    </source>
</evidence>
<protein>
    <submittedName>
        <fullName evidence="1">Uncharacterized protein</fullName>
    </submittedName>
</protein>
<evidence type="ECO:0000313" key="1">
    <source>
        <dbReference type="EMBL" id="SOC51187.1"/>
    </source>
</evidence>
<organism evidence="1 2">
    <name type="scientific">Ornithinimicrobium cerasi</name>
    <dbReference type="NCBI Taxonomy" id="2248773"/>
    <lineage>
        <taxon>Bacteria</taxon>
        <taxon>Bacillati</taxon>
        <taxon>Actinomycetota</taxon>
        <taxon>Actinomycetes</taxon>
        <taxon>Micrococcales</taxon>
        <taxon>Ornithinimicrobiaceae</taxon>
        <taxon>Ornithinimicrobium</taxon>
    </lineage>
</organism>
<name>A0A285VB38_9MICO</name>
<accession>A0A285VB38</accession>
<gene>
    <name evidence="1" type="ORF">SAMN05421879_10168</name>
</gene>
<dbReference type="RefSeq" id="WP_097186316.1">
    <property type="nucleotide sequence ID" value="NZ_OBQK01000001.1"/>
</dbReference>
<reference evidence="2" key="1">
    <citation type="submission" date="2017-08" db="EMBL/GenBank/DDBJ databases">
        <authorList>
            <person name="Varghese N."/>
            <person name="Submissions S."/>
        </authorList>
    </citation>
    <scope>NUCLEOTIDE SEQUENCE [LARGE SCALE GENOMIC DNA]</scope>
    <source>
        <strain evidence="2">USBA17B2</strain>
    </source>
</reference>
<sequence length="258" mass="27714">MSVAAALGLTGWDCELLTTARSRWDTWNGQHTCLDVGVGLEGLRQWSLDADPPRANEVLLALAELGAPDGGGEAAATGVLLWVLMPGAVRLSRALSRYGPDVDEVVAAQMWICARTVAWRNRVRVAPSVLLSARRGVLLDLQVTARWADAETPSQDMDLLPAATPDKGSSGAVDLVHELLADARRRGVVSGQDCRVLLDLAEHATTRTTTLCRAGLLSRAAAHQVAREHGTSRTTVFRRAHRALEALQATYADRARTA</sequence>
<keyword evidence="2" id="KW-1185">Reference proteome</keyword>
<dbReference type="EMBL" id="OBQK01000001">
    <property type="protein sequence ID" value="SOC51187.1"/>
    <property type="molecule type" value="Genomic_DNA"/>
</dbReference>
<dbReference type="AlphaFoldDB" id="A0A285VB38"/>
<proteinExistence type="predicted"/>
<dbReference type="Proteomes" id="UP000219688">
    <property type="component" value="Unassembled WGS sequence"/>
</dbReference>